<sequence>MTTMELAGLGPLHDALRDAGYTVIGPTVRDDAIVLTELESIDRLPHGWGVRLAPGGYRLRRRDDEAAFAHAAGPQSWKPFLHRSRVKLWEADRTGDGFEVREEPHPPARLALLGVRPCDLRAIAVQDRVLTGGRHVDPSYAARRSDAFIIAVNCTEPGGTCFCVSMGTGPQAGPGYDLALTELVGDEGVRYVVDAGTQAGSDMMDAIGAGPAASGDVERARAEVAAAAGRMGRTMPPVDLHDLMAGTLDAARWDEVTERCLSCGNCTMVCPTCFCTTVTDTTDLTGDHAERWQVWDSCFDPGFSHLHGGDVRASPRSRYRQWLTHKLGTWHDQFGSSGCVGCGRCIVWCPVGIDLTEEAAALHAEAASTDR</sequence>
<dbReference type="PROSITE" id="PS51379">
    <property type="entry name" value="4FE4S_FER_2"/>
    <property type="match status" value="2"/>
</dbReference>
<dbReference type="SUPFAM" id="SSF46548">
    <property type="entry name" value="alpha-helical ferredoxin"/>
    <property type="match status" value="1"/>
</dbReference>
<dbReference type="Gene3D" id="1.10.1060.10">
    <property type="entry name" value="Alpha-helical ferredoxin"/>
    <property type="match status" value="1"/>
</dbReference>
<dbReference type="Proteomes" id="UP000261811">
    <property type="component" value="Unassembled WGS sequence"/>
</dbReference>
<gene>
    <name evidence="5" type="ORF">DZF91_37150</name>
</gene>
<dbReference type="PROSITE" id="PS00198">
    <property type="entry name" value="4FE4S_FER_1"/>
    <property type="match status" value="2"/>
</dbReference>
<dbReference type="RefSeq" id="WP_117361708.1">
    <property type="nucleotide sequence ID" value="NZ_QURH01001042.1"/>
</dbReference>
<dbReference type="InterPro" id="IPR009051">
    <property type="entry name" value="Helical_ferredxn"/>
</dbReference>
<dbReference type="AlphaFoldDB" id="A0A372J9H8"/>
<evidence type="ECO:0000256" key="2">
    <source>
        <dbReference type="ARBA" id="ARBA00023004"/>
    </source>
</evidence>
<organism evidence="5 6">
    <name type="scientific">Actinomadura logoneensis</name>
    <dbReference type="NCBI Taxonomy" id="2293572"/>
    <lineage>
        <taxon>Bacteria</taxon>
        <taxon>Bacillati</taxon>
        <taxon>Actinomycetota</taxon>
        <taxon>Actinomycetes</taxon>
        <taxon>Streptosporangiales</taxon>
        <taxon>Thermomonosporaceae</taxon>
        <taxon>Actinomadura</taxon>
    </lineage>
</organism>
<evidence type="ECO:0000256" key="1">
    <source>
        <dbReference type="ARBA" id="ARBA00022723"/>
    </source>
</evidence>
<reference evidence="5 6" key="1">
    <citation type="submission" date="2018-08" db="EMBL/GenBank/DDBJ databases">
        <title>Actinomadura jelena sp. nov., a novel Actinomycete isolated from soil in Chad.</title>
        <authorList>
            <person name="Shi L."/>
        </authorList>
    </citation>
    <scope>NUCLEOTIDE SEQUENCE [LARGE SCALE GENOMIC DNA]</scope>
    <source>
        <strain evidence="5 6">NEAU-G17</strain>
    </source>
</reference>
<dbReference type="OrthoDB" id="9795302at2"/>
<proteinExistence type="predicted"/>
<dbReference type="PANTHER" id="PTHR40447">
    <property type="entry name" value="ANAEROBIC SULFITE REDUCTASE SUBUNIT A"/>
    <property type="match status" value="1"/>
</dbReference>
<keyword evidence="3" id="KW-0411">Iron-sulfur</keyword>
<dbReference type="Pfam" id="PF17179">
    <property type="entry name" value="Fer4_22"/>
    <property type="match status" value="1"/>
</dbReference>
<dbReference type="GO" id="GO:0046872">
    <property type="term" value="F:metal ion binding"/>
    <property type="evidence" value="ECO:0007669"/>
    <property type="project" value="UniProtKB-KW"/>
</dbReference>
<comment type="caution">
    <text evidence="5">The sequence shown here is derived from an EMBL/GenBank/DDBJ whole genome shotgun (WGS) entry which is preliminary data.</text>
</comment>
<keyword evidence="6" id="KW-1185">Reference proteome</keyword>
<feature type="domain" description="4Fe-4S ferredoxin-type" evidence="4">
    <location>
        <begin position="330"/>
        <end position="358"/>
    </location>
</feature>
<keyword evidence="2" id="KW-0408">Iron</keyword>
<evidence type="ECO:0000313" key="5">
    <source>
        <dbReference type="EMBL" id="RFU36637.1"/>
    </source>
</evidence>
<evidence type="ECO:0000259" key="4">
    <source>
        <dbReference type="PROSITE" id="PS51379"/>
    </source>
</evidence>
<dbReference type="InterPro" id="IPR017900">
    <property type="entry name" value="4Fe4S_Fe_S_CS"/>
</dbReference>
<dbReference type="InterPro" id="IPR017896">
    <property type="entry name" value="4Fe4S_Fe-S-bd"/>
</dbReference>
<accession>A0A372J9H8</accession>
<dbReference type="GO" id="GO:0051536">
    <property type="term" value="F:iron-sulfur cluster binding"/>
    <property type="evidence" value="ECO:0007669"/>
    <property type="project" value="UniProtKB-KW"/>
</dbReference>
<evidence type="ECO:0000313" key="6">
    <source>
        <dbReference type="Proteomes" id="UP000261811"/>
    </source>
</evidence>
<dbReference type="PANTHER" id="PTHR40447:SF1">
    <property type="entry name" value="ANAEROBIC SULFITE REDUCTASE SUBUNIT A"/>
    <property type="match status" value="1"/>
</dbReference>
<evidence type="ECO:0000256" key="3">
    <source>
        <dbReference type="ARBA" id="ARBA00023014"/>
    </source>
</evidence>
<keyword evidence="1" id="KW-0479">Metal-binding</keyword>
<dbReference type="EMBL" id="QURH01001042">
    <property type="protein sequence ID" value="RFU36637.1"/>
    <property type="molecule type" value="Genomic_DNA"/>
</dbReference>
<feature type="domain" description="4Fe-4S ferredoxin-type" evidence="4">
    <location>
        <begin position="249"/>
        <end position="281"/>
    </location>
</feature>
<protein>
    <submittedName>
        <fullName evidence="5">4Fe-4S ferredoxin</fullName>
    </submittedName>
</protein>
<name>A0A372J9H8_9ACTN</name>